<dbReference type="GeneID" id="302993887"/>
<dbReference type="Proteomes" id="UP000297872">
    <property type="component" value="Unassembled WGS sequence"/>
</dbReference>
<keyword evidence="1" id="KW-0132">Cell division</keyword>
<dbReference type="EMBL" id="SGVY01000002">
    <property type="protein sequence ID" value="TFH84428.1"/>
    <property type="molecule type" value="Genomic_DNA"/>
</dbReference>
<organism evidence="1 2">
    <name type="scientific">Segatella hominis</name>
    <dbReference type="NCBI Taxonomy" id="2518605"/>
    <lineage>
        <taxon>Bacteria</taxon>
        <taxon>Pseudomonadati</taxon>
        <taxon>Bacteroidota</taxon>
        <taxon>Bacteroidia</taxon>
        <taxon>Bacteroidales</taxon>
        <taxon>Prevotellaceae</taxon>
        <taxon>Segatella</taxon>
    </lineage>
</organism>
<protein>
    <submittedName>
        <fullName evidence="1">Cell division protein ZapA</fullName>
    </submittedName>
</protein>
<dbReference type="GO" id="GO:0051301">
    <property type="term" value="P:cell division"/>
    <property type="evidence" value="ECO:0007669"/>
    <property type="project" value="UniProtKB-KW"/>
</dbReference>
<keyword evidence="2" id="KW-1185">Reference proteome</keyword>
<dbReference type="RefSeq" id="WP_118116168.1">
    <property type="nucleotide sequence ID" value="NZ_CP137559.1"/>
</dbReference>
<accession>A0A4Y8VVX0</accession>
<proteinExistence type="predicted"/>
<name>A0A4Y8VVX0_9BACT</name>
<dbReference type="InterPro" id="IPR036192">
    <property type="entry name" value="Cell_div_ZapA-like_sf"/>
</dbReference>
<dbReference type="Pfam" id="PF05164">
    <property type="entry name" value="ZapA"/>
    <property type="match status" value="1"/>
</dbReference>
<dbReference type="InterPro" id="IPR007838">
    <property type="entry name" value="Cell_div_ZapA-like"/>
</dbReference>
<dbReference type="AlphaFoldDB" id="A0A4Y8VVX0"/>
<dbReference type="OrthoDB" id="1079858at2"/>
<evidence type="ECO:0000313" key="2">
    <source>
        <dbReference type="Proteomes" id="UP000297872"/>
    </source>
</evidence>
<dbReference type="SUPFAM" id="SSF102829">
    <property type="entry name" value="Cell division protein ZapA-like"/>
    <property type="match status" value="1"/>
</dbReference>
<sequence>MADQGEEKLLIRLHVYDTDLSVRIPREDEEYYRKSGKLIDDIVNSYNKIFKGRKSDKEILYMALIDIALRYEKEVGRNDTEPYDDLLKKLTAEIEDALKS</sequence>
<gene>
    <name evidence="1" type="ORF">EXN75_01075</name>
</gene>
<comment type="caution">
    <text evidence="1">The sequence shown here is derived from an EMBL/GenBank/DDBJ whole genome shotgun (WGS) entry which is preliminary data.</text>
</comment>
<reference evidence="1 2" key="1">
    <citation type="submission" date="2019-02" db="EMBL/GenBank/DDBJ databases">
        <title>Draft Genome Sequence of the Prevotella sp. BCRC 81118, Isolated from Human Feces.</title>
        <authorList>
            <person name="Huang C.-H."/>
        </authorList>
    </citation>
    <scope>NUCLEOTIDE SEQUENCE [LARGE SCALE GENOMIC DNA]</scope>
    <source>
        <strain evidence="1 2">BCRC 81118</strain>
    </source>
</reference>
<evidence type="ECO:0000313" key="1">
    <source>
        <dbReference type="EMBL" id="TFH84428.1"/>
    </source>
</evidence>
<keyword evidence="1" id="KW-0131">Cell cycle</keyword>